<protein>
    <submittedName>
        <fullName evidence="1">Uncharacterized protein</fullName>
    </submittedName>
</protein>
<accession>A0ACB8CT06</accession>
<comment type="caution">
    <text evidence="1">The sequence shown here is derived from an EMBL/GenBank/DDBJ whole genome shotgun (WGS) entry which is preliminary data.</text>
</comment>
<proteinExistence type="predicted"/>
<evidence type="ECO:0000313" key="2">
    <source>
        <dbReference type="Proteomes" id="UP000821865"/>
    </source>
</evidence>
<evidence type="ECO:0000313" key="1">
    <source>
        <dbReference type="EMBL" id="KAH7950289.1"/>
    </source>
</evidence>
<organism evidence="1 2">
    <name type="scientific">Dermacentor silvarum</name>
    <name type="common">Tick</name>
    <dbReference type="NCBI Taxonomy" id="543639"/>
    <lineage>
        <taxon>Eukaryota</taxon>
        <taxon>Metazoa</taxon>
        <taxon>Ecdysozoa</taxon>
        <taxon>Arthropoda</taxon>
        <taxon>Chelicerata</taxon>
        <taxon>Arachnida</taxon>
        <taxon>Acari</taxon>
        <taxon>Parasitiformes</taxon>
        <taxon>Ixodida</taxon>
        <taxon>Ixodoidea</taxon>
        <taxon>Ixodidae</taxon>
        <taxon>Rhipicephalinae</taxon>
        <taxon>Dermacentor</taxon>
    </lineage>
</organism>
<reference evidence="1" key="1">
    <citation type="submission" date="2020-05" db="EMBL/GenBank/DDBJ databases">
        <title>Large-scale comparative analyses of tick genomes elucidate their genetic diversity and vector capacities.</title>
        <authorList>
            <person name="Jia N."/>
            <person name="Wang J."/>
            <person name="Shi W."/>
            <person name="Du L."/>
            <person name="Sun Y."/>
            <person name="Zhan W."/>
            <person name="Jiang J."/>
            <person name="Wang Q."/>
            <person name="Zhang B."/>
            <person name="Ji P."/>
            <person name="Sakyi L.B."/>
            <person name="Cui X."/>
            <person name="Yuan T."/>
            <person name="Jiang B."/>
            <person name="Yang W."/>
            <person name="Lam T.T.-Y."/>
            <person name="Chang Q."/>
            <person name="Ding S."/>
            <person name="Wang X."/>
            <person name="Zhu J."/>
            <person name="Ruan X."/>
            <person name="Zhao L."/>
            <person name="Wei J."/>
            <person name="Que T."/>
            <person name="Du C."/>
            <person name="Cheng J."/>
            <person name="Dai P."/>
            <person name="Han X."/>
            <person name="Huang E."/>
            <person name="Gao Y."/>
            <person name="Liu J."/>
            <person name="Shao H."/>
            <person name="Ye R."/>
            <person name="Li L."/>
            <person name="Wei W."/>
            <person name="Wang X."/>
            <person name="Wang C."/>
            <person name="Yang T."/>
            <person name="Huo Q."/>
            <person name="Li W."/>
            <person name="Guo W."/>
            <person name="Chen H."/>
            <person name="Zhou L."/>
            <person name="Ni X."/>
            <person name="Tian J."/>
            <person name="Zhou Y."/>
            <person name="Sheng Y."/>
            <person name="Liu T."/>
            <person name="Pan Y."/>
            <person name="Xia L."/>
            <person name="Li J."/>
            <person name="Zhao F."/>
            <person name="Cao W."/>
        </authorList>
    </citation>
    <scope>NUCLEOTIDE SEQUENCE</scope>
    <source>
        <strain evidence="1">Dsil-2018</strain>
    </source>
</reference>
<keyword evidence="2" id="KW-1185">Reference proteome</keyword>
<dbReference type="Proteomes" id="UP000821865">
    <property type="component" value="Chromosome 5"/>
</dbReference>
<gene>
    <name evidence="1" type="ORF">HPB49_021886</name>
</gene>
<name>A0ACB8CT06_DERSI</name>
<dbReference type="EMBL" id="CM023474">
    <property type="protein sequence ID" value="KAH7950289.1"/>
    <property type="molecule type" value="Genomic_DNA"/>
</dbReference>
<sequence length="722" mass="80598">MGSGSVAAAAGGCVLDVKHRDDGGVYVQHNHPRYERSGSSQAQPRERVRSRPVASGEAPRKFPMTTGRADSLNVFDVGLADIEGIKGFFSGEAVDHASPCTATKDRACQIVRHLTVWNEVLSQAKLELKESPLTRTGMTVVSIDCPYIRDHSLDTLHRVATLLHCLVKKHHCVTHLDITMGRLNLYDELLCDALRGNQFIETLKLRDSLKWGLSPHRNFCDVIPTLRNLKHFECTSEAECRQSFLDAVTSLLLTTRSLTSLHVPNLQMKRRQAKAFLTAITTCSSLRELSFNFSAMACVPEDICATFAEYLKSSTALTTLNIVGQAFIYPTSRQLIVRGLVENRTITRLYVRTAFVLVEYIEALTTIFARNTTIRSIHIDSHLYDNGSLVGALICDGFLTAFKENETLQEVTLPFTMLRPQKWALFFRALSTKHTLKHVIIEGGATDAVTLQEVCKALRESGAEEKVVFRPQLGVSCYRYAFHFLRYHCFRDVIASQADGGSDAPPLGRLLHQLCSLNHVTSLTVKIDPGTHRENLSFALTDYVGTTTTLKILRLISASVDHPTNEADLAWTAVIESFSRNSSLAELCVSATSMSKDDSEHLADVVKHSKNIRRFSVSVQKGWHVTAFRRRWIVCRGTLLWEELAEVQAISEDEAAAALRDEVRSFDGMHEFMRLAGVVKEAVTCHHREDGCKQLDDLNDHCWITIRRFLALGDVVDVDAPS</sequence>